<protein>
    <submittedName>
        <fullName evidence="1">Uncharacterized protein</fullName>
    </submittedName>
</protein>
<evidence type="ECO:0000313" key="1">
    <source>
        <dbReference type="EMBL" id="KAH9414775.1"/>
    </source>
</evidence>
<keyword evidence="2" id="KW-1185">Reference proteome</keyword>
<reference evidence="1 2" key="1">
    <citation type="journal article" date="2018" name="J. Allergy Clin. Immunol.">
        <title>High-quality assembly of Dermatophagoides pteronyssinus genome and transcriptome reveals a wide range of novel allergens.</title>
        <authorList>
            <person name="Liu X.Y."/>
            <person name="Yang K.Y."/>
            <person name="Wang M.Q."/>
            <person name="Kwok J.S."/>
            <person name="Zeng X."/>
            <person name="Yang Z."/>
            <person name="Xiao X.J."/>
            <person name="Lau C.P."/>
            <person name="Li Y."/>
            <person name="Huang Z.M."/>
            <person name="Ba J.G."/>
            <person name="Yim A.K."/>
            <person name="Ouyang C.Y."/>
            <person name="Ngai S.M."/>
            <person name="Chan T.F."/>
            <person name="Leung E.L."/>
            <person name="Liu L."/>
            <person name="Liu Z.G."/>
            <person name="Tsui S.K."/>
        </authorList>
    </citation>
    <scope>NUCLEOTIDE SEQUENCE [LARGE SCALE GENOMIC DNA]</scope>
    <source>
        <strain evidence="1">Derp</strain>
    </source>
</reference>
<proteinExistence type="predicted"/>
<sequence>MKKFQTKTTYRKLNNRFIPAQNGAFCAIETNCLCFNISAEFLEETGNLHHFLAINLFILI</sequence>
<name>A0ABQ8IWT9_DERPT</name>
<dbReference type="EMBL" id="NJHN03000105">
    <property type="protein sequence ID" value="KAH9414775.1"/>
    <property type="molecule type" value="Genomic_DNA"/>
</dbReference>
<reference evidence="1 2" key="2">
    <citation type="journal article" date="2022" name="Mol. Biol. Evol.">
        <title>Comparative Genomics Reveals Insights into the Divergent Evolution of Astigmatic Mites and Household Pest Adaptations.</title>
        <authorList>
            <person name="Xiong Q."/>
            <person name="Wan A.T."/>
            <person name="Liu X."/>
            <person name="Fung C.S."/>
            <person name="Xiao X."/>
            <person name="Malainual N."/>
            <person name="Hou J."/>
            <person name="Wang L."/>
            <person name="Wang M."/>
            <person name="Yang K.Y."/>
            <person name="Cui Y."/>
            <person name="Leung E.L."/>
            <person name="Nong W."/>
            <person name="Shin S.K."/>
            <person name="Au S.W."/>
            <person name="Jeong K.Y."/>
            <person name="Chew F.T."/>
            <person name="Hui J.H."/>
            <person name="Leung T.F."/>
            <person name="Tungtrongchitr A."/>
            <person name="Zhong N."/>
            <person name="Liu Z."/>
            <person name="Tsui S.K."/>
        </authorList>
    </citation>
    <scope>NUCLEOTIDE SEQUENCE [LARGE SCALE GENOMIC DNA]</scope>
    <source>
        <strain evidence="1">Derp</strain>
    </source>
</reference>
<comment type="caution">
    <text evidence="1">The sequence shown here is derived from an EMBL/GenBank/DDBJ whole genome shotgun (WGS) entry which is preliminary data.</text>
</comment>
<organism evidence="1 2">
    <name type="scientific">Dermatophagoides pteronyssinus</name>
    <name type="common">European house dust mite</name>
    <dbReference type="NCBI Taxonomy" id="6956"/>
    <lineage>
        <taxon>Eukaryota</taxon>
        <taxon>Metazoa</taxon>
        <taxon>Ecdysozoa</taxon>
        <taxon>Arthropoda</taxon>
        <taxon>Chelicerata</taxon>
        <taxon>Arachnida</taxon>
        <taxon>Acari</taxon>
        <taxon>Acariformes</taxon>
        <taxon>Sarcoptiformes</taxon>
        <taxon>Astigmata</taxon>
        <taxon>Psoroptidia</taxon>
        <taxon>Analgoidea</taxon>
        <taxon>Pyroglyphidae</taxon>
        <taxon>Dermatophagoidinae</taxon>
        <taxon>Dermatophagoides</taxon>
    </lineage>
</organism>
<dbReference type="Proteomes" id="UP000887458">
    <property type="component" value="Unassembled WGS sequence"/>
</dbReference>
<accession>A0ABQ8IWT9</accession>
<evidence type="ECO:0000313" key="2">
    <source>
        <dbReference type="Proteomes" id="UP000887458"/>
    </source>
</evidence>
<gene>
    <name evidence="1" type="ORF">DERP_008616</name>
</gene>